<dbReference type="CDD" id="cd03216">
    <property type="entry name" value="ABC_Carb_Monos_I"/>
    <property type="match status" value="1"/>
</dbReference>
<dbReference type="AlphaFoldDB" id="A0A8B6X6L7"/>
<evidence type="ECO:0000313" key="8">
    <source>
        <dbReference type="RefSeq" id="WP_028312748.1"/>
    </source>
</evidence>
<reference evidence="8" key="2">
    <citation type="journal article" date="2015" name="F1000Prime Rep">
        <title>Structure and mechanism of ABC transporters.</title>
        <authorList>
            <person name="Wilkens S."/>
        </authorList>
    </citation>
    <scope>NUCLEOTIDE SEQUENCE</scope>
</reference>
<keyword evidence="4" id="KW-0547">Nucleotide-binding</keyword>
<reference evidence="8" key="3">
    <citation type="submission" date="2025-08" db="UniProtKB">
        <authorList>
            <consortium name="RefSeq"/>
        </authorList>
    </citation>
    <scope>IDENTIFICATION</scope>
</reference>
<keyword evidence="1" id="KW-0472">Membrane</keyword>
<dbReference type="CDD" id="cd03215">
    <property type="entry name" value="ABC_Carb_Monos_II"/>
    <property type="match status" value="1"/>
</dbReference>
<keyword evidence="2" id="KW-0813">Transport</keyword>
<dbReference type="SUPFAM" id="SSF52540">
    <property type="entry name" value="P-loop containing nucleoside triphosphate hydrolases"/>
    <property type="match status" value="2"/>
</dbReference>
<dbReference type="SMART" id="SM00382">
    <property type="entry name" value="AAA"/>
    <property type="match status" value="1"/>
</dbReference>
<feature type="domain" description="ABC transporter" evidence="6">
    <location>
        <begin position="10"/>
        <end position="241"/>
    </location>
</feature>
<dbReference type="InterPro" id="IPR003593">
    <property type="entry name" value="AAA+_ATPase"/>
</dbReference>
<name>A0A8B6X6L7_9BURK</name>
<feature type="domain" description="ABC transporter" evidence="6">
    <location>
        <begin position="257"/>
        <end position="502"/>
    </location>
</feature>
<dbReference type="InterPro" id="IPR003439">
    <property type="entry name" value="ABC_transporter-like_ATP-bd"/>
</dbReference>
<dbReference type="InterPro" id="IPR017871">
    <property type="entry name" value="ABC_transporter-like_CS"/>
</dbReference>
<dbReference type="InterPro" id="IPR050107">
    <property type="entry name" value="ABC_carbohydrate_import_ATPase"/>
</dbReference>
<dbReference type="PROSITE" id="PS00211">
    <property type="entry name" value="ABC_TRANSPORTER_1"/>
    <property type="match status" value="2"/>
</dbReference>
<evidence type="ECO:0000259" key="6">
    <source>
        <dbReference type="PROSITE" id="PS50893"/>
    </source>
</evidence>
<dbReference type="PANTHER" id="PTHR43790:SF4">
    <property type="entry name" value="GUANOSINE IMPORT ATP-BINDING PROTEIN NUPO"/>
    <property type="match status" value="1"/>
</dbReference>
<proteinExistence type="predicted"/>
<keyword evidence="5 8" id="KW-0067">ATP-binding</keyword>
<dbReference type="PROSITE" id="PS50893">
    <property type="entry name" value="ABC_TRANSPORTER_2"/>
    <property type="match status" value="2"/>
</dbReference>
<keyword evidence="7" id="KW-1185">Reference proteome</keyword>
<evidence type="ECO:0000256" key="3">
    <source>
        <dbReference type="ARBA" id="ARBA00022737"/>
    </source>
</evidence>
<keyword evidence="1" id="KW-1003">Cell membrane</keyword>
<evidence type="ECO:0000256" key="5">
    <source>
        <dbReference type="ARBA" id="ARBA00022840"/>
    </source>
</evidence>
<dbReference type="GO" id="GO:0005524">
    <property type="term" value="F:ATP binding"/>
    <property type="evidence" value="ECO:0007669"/>
    <property type="project" value="UniProtKB-KW"/>
</dbReference>
<dbReference type="Proteomes" id="UP000675920">
    <property type="component" value="Unplaced"/>
</dbReference>
<reference evidence="8" key="1">
    <citation type="journal article" date="2014" name="J. Gen. Physiol.">
        <title>Structural diversity of ABC transporters.</title>
        <authorList>
            <person name="ter Beek J."/>
            <person name="Guskov A."/>
            <person name="Slotboom D.J."/>
        </authorList>
    </citation>
    <scope>NUCLEOTIDE SEQUENCE</scope>
</reference>
<dbReference type="GO" id="GO:0016887">
    <property type="term" value="F:ATP hydrolysis activity"/>
    <property type="evidence" value="ECO:0007669"/>
    <property type="project" value="InterPro"/>
</dbReference>
<dbReference type="PANTHER" id="PTHR43790">
    <property type="entry name" value="CARBOHYDRATE TRANSPORT ATP-BINDING PROTEIN MG119-RELATED"/>
    <property type="match status" value="1"/>
</dbReference>
<evidence type="ECO:0000256" key="2">
    <source>
        <dbReference type="ARBA" id="ARBA00022597"/>
    </source>
</evidence>
<accession>A0A8B6X6L7</accession>
<dbReference type="InterPro" id="IPR027417">
    <property type="entry name" value="P-loop_NTPase"/>
</dbReference>
<dbReference type="Pfam" id="PF00005">
    <property type="entry name" value="ABC_tran"/>
    <property type="match status" value="2"/>
</dbReference>
<keyword evidence="3" id="KW-0677">Repeat</keyword>
<sequence>MTDKQAPPRLALRGITKRYPSVVANDGVSLSVAPGEIHAVLGENGAGKSTLMKIIYGVTRPDAGEVLWEGRPVHLDSPGAARACGIGMVFQHFSLFETLTVAENIALFLGESAQSPTLDQRVREVSEHYGLPLDPQRLVHSMSVGERQRVEIVRCLLQKPRLLILDEPTSVLTPQAVQRLFGTLRQLAAEGCSILYISHKLEEIRSLCDSATVLRNGKVSGHAIPRQETAASLARMMIGGDLSPPGLAPREPDEVRLALSKLSIPAPDPFSTALSDISLELRSGEIVGIAGVSGNGQKELMAAISGERRGSRADEIVLLGKPVGLLGPAQRRNAGLGFVPEERLGRGAVPSLSLTMNAILTGFSRGMARRGLLDVWTARDFSNRVIQKFKVKCGGEASVASSLSGGNLQKFIVGRETSHRPPVLVVAQPTWGVDVGAAQLIHQALIDLRAEGCAILVVSEELDELRAICDRIAVICAGRLSRSLPTAETTTEQLGAWMGGKFDFDPRTATEADLVQA</sequence>
<dbReference type="OrthoDB" id="9776369at2"/>
<keyword evidence="2" id="KW-0762">Sugar transport</keyword>
<dbReference type="RefSeq" id="WP_028312748.1">
    <property type="nucleotide sequence ID" value="NZ_KI519499.1"/>
</dbReference>
<evidence type="ECO:0000256" key="4">
    <source>
        <dbReference type="ARBA" id="ARBA00022741"/>
    </source>
</evidence>
<evidence type="ECO:0000313" key="7">
    <source>
        <dbReference type="Proteomes" id="UP000675920"/>
    </source>
</evidence>
<dbReference type="Gene3D" id="3.40.50.300">
    <property type="entry name" value="P-loop containing nucleotide triphosphate hydrolases"/>
    <property type="match status" value="2"/>
</dbReference>
<evidence type="ECO:0000256" key="1">
    <source>
        <dbReference type="ARBA" id="ARBA00022475"/>
    </source>
</evidence>
<organism evidence="7 8">
    <name type="scientific">Derxia gummosa DSM 723</name>
    <dbReference type="NCBI Taxonomy" id="1121388"/>
    <lineage>
        <taxon>Bacteria</taxon>
        <taxon>Pseudomonadati</taxon>
        <taxon>Pseudomonadota</taxon>
        <taxon>Betaproteobacteria</taxon>
        <taxon>Burkholderiales</taxon>
        <taxon>Alcaligenaceae</taxon>
        <taxon>Derxia</taxon>
    </lineage>
</organism>
<protein>
    <submittedName>
        <fullName evidence="8">ABC transporter ATP-binding protein</fullName>
    </submittedName>
</protein>